<dbReference type="RefSeq" id="WP_010527664.1">
    <property type="nucleotide sequence ID" value="NZ_AFSL01000060.1"/>
</dbReference>
<dbReference type="eggNOG" id="COG1765">
    <property type="taxonomic scope" value="Bacteria"/>
</dbReference>
<dbReference type="SUPFAM" id="SSF82784">
    <property type="entry name" value="OsmC-like"/>
    <property type="match status" value="1"/>
</dbReference>
<evidence type="ECO:0000313" key="1">
    <source>
        <dbReference type="EMBL" id="SFE71584.1"/>
    </source>
</evidence>
<dbReference type="FunCoup" id="A0A1I2CTL2">
    <property type="interactions" value="34"/>
</dbReference>
<sequence length="138" mass="15613">MKSTLDLNWTGKMSFEADMSGHKIVLDADPSVGGEDKGVRPKPLMLLALAGCTAMDVVSILKKMRVEIEDFKVRVEADMTEEHPKHYSKMHVIYIFKGKDLPKEKIEKAVNLSDEKYCGVSAVYKKAMELTHEIRIEE</sequence>
<proteinExistence type="predicted"/>
<reference evidence="1 2" key="1">
    <citation type="submission" date="2016-10" db="EMBL/GenBank/DDBJ databases">
        <authorList>
            <person name="de Groot N.N."/>
        </authorList>
    </citation>
    <scope>NUCLEOTIDE SEQUENCE [LARGE SCALE GENOMIC DNA]</scope>
    <source>
        <strain evidence="1 2">DSM 19012</strain>
    </source>
</reference>
<name>A0A1I2CTL2_9BACT</name>
<protein>
    <submittedName>
        <fullName evidence="1">Putative redox protein</fullName>
    </submittedName>
</protein>
<dbReference type="InterPro" id="IPR015946">
    <property type="entry name" value="KH_dom-like_a/b"/>
</dbReference>
<dbReference type="Proteomes" id="UP000181976">
    <property type="component" value="Unassembled WGS sequence"/>
</dbReference>
<dbReference type="PANTHER" id="PTHR34352">
    <property type="entry name" value="PROTEIN YHFA"/>
    <property type="match status" value="1"/>
</dbReference>
<gene>
    <name evidence="1" type="ORF">SAMN05444380_1173</name>
</gene>
<accession>A0A1I2CTL2</accession>
<dbReference type="Pfam" id="PF02566">
    <property type="entry name" value="OsmC"/>
    <property type="match status" value="1"/>
</dbReference>
<dbReference type="OrthoDB" id="9804010at2"/>
<dbReference type="Gene3D" id="3.30.300.20">
    <property type="match status" value="1"/>
</dbReference>
<dbReference type="PANTHER" id="PTHR34352:SF1">
    <property type="entry name" value="PROTEIN YHFA"/>
    <property type="match status" value="1"/>
</dbReference>
<dbReference type="InterPro" id="IPR036102">
    <property type="entry name" value="OsmC/Ohrsf"/>
</dbReference>
<evidence type="ECO:0000313" key="2">
    <source>
        <dbReference type="Proteomes" id="UP000181976"/>
    </source>
</evidence>
<dbReference type="EMBL" id="FONA01000017">
    <property type="protein sequence ID" value="SFE71584.1"/>
    <property type="molecule type" value="Genomic_DNA"/>
</dbReference>
<keyword evidence="2" id="KW-1185">Reference proteome</keyword>
<dbReference type="AlphaFoldDB" id="A0A1I2CTL2"/>
<organism evidence="1 2">
    <name type="scientific">Thermophagus xiamenensis</name>
    <dbReference type="NCBI Taxonomy" id="385682"/>
    <lineage>
        <taxon>Bacteria</taxon>
        <taxon>Pseudomonadati</taxon>
        <taxon>Bacteroidota</taxon>
        <taxon>Bacteroidia</taxon>
        <taxon>Marinilabiliales</taxon>
        <taxon>Marinilabiliaceae</taxon>
        <taxon>Thermophagus</taxon>
    </lineage>
</organism>
<dbReference type="InParanoid" id="A0A1I2CTL2"/>
<dbReference type="STRING" id="385682.SAMN05444380_1173"/>
<dbReference type="InterPro" id="IPR003718">
    <property type="entry name" value="OsmC/Ohr_fam"/>
</dbReference>